<dbReference type="Gene3D" id="2.20.70.10">
    <property type="match status" value="1"/>
</dbReference>
<protein>
    <recommendedName>
        <fullName evidence="2">WW domain-containing protein</fullName>
    </recommendedName>
</protein>
<feature type="region of interest" description="Disordered" evidence="1">
    <location>
        <begin position="94"/>
        <end position="133"/>
    </location>
</feature>
<name>A0A5C3N6A0_9AGAM</name>
<dbReference type="SUPFAM" id="SSF51045">
    <property type="entry name" value="WW domain"/>
    <property type="match status" value="1"/>
</dbReference>
<feature type="compositionally biased region" description="Basic and acidic residues" evidence="1">
    <location>
        <begin position="18"/>
        <end position="31"/>
    </location>
</feature>
<dbReference type="EMBL" id="ML213508">
    <property type="protein sequence ID" value="TFK52813.1"/>
    <property type="molecule type" value="Genomic_DNA"/>
</dbReference>
<dbReference type="CDD" id="cd00201">
    <property type="entry name" value="WW"/>
    <property type="match status" value="1"/>
</dbReference>
<sequence>MPSPSASESRSASPSSEVDSKSPEVIDKAETADTQASTSSKAQDSPAQGGNESAKDTSSAAATDSDTHGWQAIYSPQHNAYYFYNAHTNETTWQNPLQPTASTSQASASSSTNPSASPEPQAGSAASPGPGASPAVAQLYAMQAAAQAQGIDPSLAYLDPSLAHATGASAGPVPFEFTAKFNSRTGAFAKADARDPGHLSEYERMKRMSEVYFDMTEWEQQVAMQKEEEEREGKKRKKPTKKDLDRWKEQKRQKKIAKTAWLRT</sequence>
<feature type="compositionally biased region" description="Low complexity" evidence="1">
    <location>
        <begin position="1"/>
        <end position="17"/>
    </location>
</feature>
<dbReference type="Pfam" id="PF00397">
    <property type="entry name" value="WW"/>
    <property type="match status" value="1"/>
</dbReference>
<evidence type="ECO:0000259" key="2">
    <source>
        <dbReference type="PROSITE" id="PS50020"/>
    </source>
</evidence>
<dbReference type="PROSITE" id="PS50020">
    <property type="entry name" value="WW_DOMAIN_2"/>
    <property type="match status" value="1"/>
</dbReference>
<proteinExistence type="predicted"/>
<dbReference type="OrthoDB" id="2444812at2759"/>
<feature type="compositionally biased region" description="Polar residues" evidence="1">
    <location>
        <begin position="32"/>
        <end position="51"/>
    </location>
</feature>
<feature type="compositionally biased region" description="Low complexity" evidence="1">
    <location>
        <begin position="99"/>
        <end position="133"/>
    </location>
</feature>
<feature type="region of interest" description="Disordered" evidence="1">
    <location>
        <begin position="223"/>
        <end position="264"/>
    </location>
</feature>
<evidence type="ECO:0000313" key="3">
    <source>
        <dbReference type="EMBL" id="TFK52813.1"/>
    </source>
</evidence>
<dbReference type="InterPro" id="IPR001202">
    <property type="entry name" value="WW_dom"/>
</dbReference>
<accession>A0A5C3N6A0</accession>
<keyword evidence="4" id="KW-1185">Reference proteome</keyword>
<reference evidence="3 4" key="1">
    <citation type="journal article" date="2019" name="Nat. Ecol. Evol.">
        <title>Megaphylogeny resolves global patterns of mushroom evolution.</title>
        <authorList>
            <person name="Varga T."/>
            <person name="Krizsan K."/>
            <person name="Foldi C."/>
            <person name="Dima B."/>
            <person name="Sanchez-Garcia M."/>
            <person name="Sanchez-Ramirez S."/>
            <person name="Szollosi G.J."/>
            <person name="Szarkandi J.G."/>
            <person name="Papp V."/>
            <person name="Albert L."/>
            <person name="Andreopoulos W."/>
            <person name="Angelini C."/>
            <person name="Antonin V."/>
            <person name="Barry K.W."/>
            <person name="Bougher N.L."/>
            <person name="Buchanan P."/>
            <person name="Buyck B."/>
            <person name="Bense V."/>
            <person name="Catcheside P."/>
            <person name="Chovatia M."/>
            <person name="Cooper J."/>
            <person name="Damon W."/>
            <person name="Desjardin D."/>
            <person name="Finy P."/>
            <person name="Geml J."/>
            <person name="Haridas S."/>
            <person name="Hughes K."/>
            <person name="Justo A."/>
            <person name="Karasinski D."/>
            <person name="Kautmanova I."/>
            <person name="Kiss B."/>
            <person name="Kocsube S."/>
            <person name="Kotiranta H."/>
            <person name="LaButti K.M."/>
            <person name="Lechner B.E."/>
            <person name="Liimatainen K."/>
            <person name="Lipzen A."/>
            <person name="Lukacs Z."/>
            <person name="Mihaltcheva S."/>
            <person name="Morgado L.N."/>
            <person name="Niskanen T."/>
            <person name="Noordeloos M.E."/>
            <person name="Ohm R.A."/>
            <person name="Ortiz-Santana B."/>
            <person name="Ovrebo C."/>
            <person name="Racz N."/>
            <person name="Riley R."/>
            <person name="Savchenko A."/>
            <person name="Shiryaev A."/>
            <person name="Soop K."/>
            <person name="Spirin V."/>
            <person name="Szebenyi C."/>
            <person name="Tomsovsky M."/>
            <person name="Tulloss R.E."/>
            <person name="Uehling J."/>
            <person name="Grigoriev I.V."/>
            <person name="Vagvolgyi C."/>
            <person name="Papp T."/>
            <person name="Martin F.M."/>
            <person name="Miettinen O."/>
            <person name="Hibbett D.S."/>
            <person name="Nagy L.G."/>
        </authorList>
    </citation>
    <scope>NUCLEOTIDE SEQUENCE [LARGE SCALE GENOMIC DNA]</scope>
    <source>
        <strain evidence="3 4">OMC1185</strain>
    </source>
</reference>
<feature type="domain" description="WW" evidence="2">
    <location>
        <begin position="69"/>
        <end position="98"/>
    </location>
</feature>
<evidence type="ECO:0000256" key="1">
    <source>
        <dbReference type="SAM" id="MobiDB-lite"/>
    </source>
</evidence>
<evidence type="ECO:0000313" key="4">
    <source>
        <dbReference type="Proteomes" id="UP000305948"/>
    </source>
</evidence>
<gene>
    <name evidence="3" type="ORF">OE88DRAFT_1301237</name>
</gene>
<dbReference type="InterPro" id="IPR036020">
    <property type="entry name" value="WW_dom_sf"/>
</dbReference>
<organism evidence="3 4">
    <name type="scientific">Heliocybe sulcata</name>
    <dbReference type="NCBI Taxonomy" id="5364"/>
    <lineage>
        <taxon>Eukaryota</taxon>
        <taxon>Fungi</taxon>
        <taxon>Dikarya</taxon>
        <taxon>Basidiomycota</taxon>
        <taxon>Agaricomycotina</taxon>
        <taxon>Agaricomycetes</taxon>
        <taxon>Gloeophyllales</taxon>
        <taxon>Gloeophyllaceae</taxon>
        <taxon>Heliocybe</taxon>
    </lineage>
</organism>
<dbReference type="Proteomes" id="UP000305948">
    <property type="component" value="Unassembled WGS sequence"/>
</dbReference>
<feature type="region of interest" description="Disordered" evidence="1">
    <location>
        <begin position="1"/>
        <end position="65"/>
    </location>
</feature>
<feature type="compositionally biased region" description="Basic and acidic residues" evidence="1">
    <location>
        <begin position="241"/>
        <end position="250"/>
    </location>
</feature>
<dbReference type="PROSITE" id="PS01159">
    <property type="entry name" value="WW_DOMAIN_1"/>
    <property type="match status" value="1"/>
</dbReference>
<dbReference type="AlphaFoldDB" id="A0A5C3N6A0"/>